<dbReference type="GO" id="GO:0020037">
    <property type="term" value="F:heme binding"/>
    <property type="evidence" value="ECO:0007669"/>
    <property type="project" value="InterPro"/>
</dbReference>
<gene>
    <name evidence="7" type="ordered locus">Plabr_3239</name>
</gene>
<protein>
    <submittedName>
        <fullName evidence="7">Membrane-bound dehydrogenase domain protein</fullName>
    </submittedName>
</protein>
<dbReference type="InterPro" id="IPR016024">
    <property type="entry name" value="ARM-type_fold"/>
</dbReference>
<keyword evidence="3 4" id="KW-0408">Iron</keyword>
<evidence type="ECO:0000313" key="8">
    <source>
        <dbReference type="Proteomes" id="UP000006860"/>
    </source>
</evidence>
<evidence type="ECO:0000256" key="1">
    <source>
        <dbReference type="ARBA" id="ARBA00022617"/>
    </source>
</evidence>
<evidence type="ECO:0000256" key="5">
    <source>
        <dbReference type="SAM" id="SignalP"/>
    </source>
</evidence>
<dbReference type="NCBIfam" id="TIGR02603">
    <property type="entry name" value="CxxCH_TIGR02603"/>
    <property type="match status" value="1"/>
</dbReference>
<proteinExistence type="predicted"/>
<dbReference type="InterPro" id="IPR013427">
    <property type="entry name" value="Haem-bd_dom_put"/>
</dbReference>
<dbReference type="STRING" id="756272.Plabr_3239"/>
<dbReference type="Proteomes" id="UP000006860">
    <property type="component" value="Chromosome"/>
</dbReference>
<keyword evidence="8" id="KW-1185">Reference proteome</keyword>
<dbReference type="InterPro" id="IPR011989">
    <property type="entry name" value="ARM-like"/>
</dbReference>
<sequence>MNDRYSILIWLTLVCTASVSSAEDQLDLVTQFQGGRHWVDAETAPPRTPEETLQSFEVEPGARVELFAAEPLVKDPVAIAFDEQGRMFVAEYGDYPVGPAEGDKNLSRIVLLEDTDDDGKADRRTVFADDLKFAHNLMPYRGGLLVGAQTDILFLQDTDGDNVADRREVLFSGFKAAHPQMQIGNPRWGMDNWVYFNYGPGKITRTSDGATVDMPRSEFRMHGVTKEFGPAGGLGQYGNTIDRWGHRFFCTNRNPIMTTAMTNGDVTRNRYRRSFSAQYDVAPSGGDARVFPLIAMKSNYLSHAGTHTAACGTTAYLGDRFGGDYLESVFVCEPIGHLVTRSIVSRNGSTLSAERARPKADFLASTDPWFRPSSLANGPDGSLYLADMYRLWVEHPKFLPDDVAAKLDWRAGEDRGRIWRIVPDAEEAAQPEFSAPQTDTDLVALIESSNGWRRFLGQRLIVERQQQKLAGPLREVLKNSPRPESRLHALWTLEGLNELESGDLQFALHDAHPEVRIAGLQLYAARSVDAPKLLDDVIPLASDDHPGVRYQLLLSLAESESVNARSALAEVVSRDGAEKFVRHAFLSGAAESSTLYLSQLLNREEFTDKSAEWKRELVSELAQIVGRRGDAEDVAAVLKMLGNGERQPQWLQFAAMAGLADGLALGRHAEFPTFTALLQNPPAGCVVACEQLRTVLDAAATIALDSSLNADRRLAALELVAREKSDETQRVLFELLEPSEPIALRSAALEWLSLFSESEVAEKIAARWRSFSPALQSQAVAVLLQRPAQTIVLLQQMQEKQIPSSVVDLDQRVRLLKHRDEAVRRLASQLYGEAVSANRKEVIASYRSCLETQGDVNRGRALFEKHCQKCHRRHGVGEDLGPDISDLANRSAEAVLYDILDPNRKVEPRFAEYVVVTASGLLHHGLMVSESETAIVLAQPGGKTVEIQRSDVDDVQNTGKSLMPEGMEKEMDPAAMADLLRFLQN</sequence>
<dbReference type="InterPro" id="IPR013428">
    <property type="entry name" value="Membrane-bound_put_N"/>
</dbReference>
<organism evidence="7 8">
    <name type="scientific">Rubinisphaera brasiliensis (strain ATCC 49424 / DSM 5305 / JCM 21570 / IAM 15109 / NBRC 103401 / IFAM 1448)</name>
    <name type="common">Planctomyces brasiliensis</name>
    <dbReference type="NCBI Taxonomy" id="756272"/>
    <lineage>
        <taxon>Bacteria</taxon>
        <taxon>Pseudomonadati</taxon>
        <taxon>Planctomycetota</taxon>
        <taxon>Planctomycetia</taxon>
        <taxon>Planctomycetales</taxon>
        <taxon>Planctomycetaceae</taxon>
        <taxon>Rubinisphaera</taxon>
    </lineage>
</organism>
<accession>F0SK79</accession>
<dbReference type="SUPFAM" id="SSF48371">
    <property type="entry name" value="ARM repeat"/>
    <property type="match status" value="1"/>
</dbReference>
<dbReference type="PANTHER" id="PTHR33546:SF1">
    <property type="entry name" value="LARGE, MULTIFUNCTIONAL SECRETED PROTEIN"/>
    <property type="match status" value="1"/>
</dbReference>
<dbReference type="eggNOG" id="COG2133">
    <property type="taxonomic scope" value="Bacteria"/>
</dbReference>
<evidence type="ECO:0000313" key="7">
    <source>
        <dbReference type="EMBL" id="ADY60836.1"/>
    </source>
</evidence>
<dbReference type="GO" id="GO:0046872">
    <property type="term" value="F:metal ion binding"/>
    <property type="evidence" value="ECO:0007669"/>
    <property type="project" value="UniProtKB-KW"/>
</dbReference>
<evidence type="ECO:0000259" key="6">
    <source>
        <dbReference type="PROSITE" id="PS51007"/>
    </source>
</evidence>
<dbReference type="InterPro" id="IPR011042">
    <property type="entry name" value="6-blade_b-propeller_TolB-like"/>
</dbReference>
<dbReference type="SUPFAM" id="SSF46626">
    <property type="entry name" value="Cytochrome c"/>
    <property type="match status" value="1"/>
</dbReference>
<reference evidence="8" key="1">
    <citation type="submission" date="2011-02" db="EMBL/GenBank/DDBJ databases">
        <title>The complete genome of Planctomyces brasiliensis DSM 5305.</title>
        <authorList>
            <person name="Lucas S."/>
            <person name="Copeland A."/>
            <person name="Lapidus A."/>
            <person name="Bruce D."/>
            <person name="Goodwin L."/>
            <person name="Pitluck S."/>
            <person name="Kyrpides N."/>
            <person name="Mavromatis K."/>
            <person name="Pagani I."/>
            <person name="Ivanova N."/>
            <person name="Ovchinnikova G."/>
            <person name="Lu M."/>
            <person name="Detter J.C."/>
            <person name="Han C."/>
            <person name="Land M."/>
            <person name="Hauser L."/>
            <person name="Markowitz V."/>
            <person name="Cheng J.-F."/>
            <person name="Hugenholtz P."/>
            <person name="Woyke T."/>
            <person name="Wu D."/>
            <person name="Tindall B."/>
            <person name="Pomrenke H.G."/>
            <person name="Brambilla E."/>
            <person name="Klenk H.-P."/>
            <person name="Eisen J.A."/>
        </authorList>
    </citation>
    <scope>NUCLEOTIDE SEQUENCE [LARGE SCALE GENOMIC DNA]</scope>
    <source>
        <strain evidence="8">ATCC 49424 / DSM 5305 / JCM 21570 / NBRC 103401 / IFAM 1448</strain>
    </source>
</reference>
<dbReference type="InterPro" id="IPR036909">
    <property type="entry name" value="Cyt_c-like_dom_sf"/>
</dbReference>
<dbReference type="Gene3D" id="1.25.10.10">
    <property type="entry name" value="Leucine-rich Repeat Variant"/>
    <property type="match status" value="1"/>
</dbReference>
<dbReference type="GO" id="GO:0009055">
    <property type="term" value="F:electron transfer activity"/>
    <property type="evidence" value="ECO:0007669"/>
    <property type="project" value="InterPro"/>
</dbReference>
<keyword evidence="1 4" id="KW-0349">Heme</keyword>
<dbReference type="HOGENOM" id="CLU_004500_1_0_0"/>
<evidence type="ECO:0000256" key="2">
    <source>
        <dbReference type="ARBA" id="ARBA00022723"/>
    </source>
</evidence>
<dbReference type="Gene3D" id="1.10.760.10">
    <property type="entry name" value="Cytochrome c-like domain"/>
    <property type="match status" value="1"/>
</dbReference>
<dbReference type="eggNOG" id="COG2010">
    <property type="taxonomic scope" value="Bacteria"/>
</dbReference>
<feature type="signal peptide" evidence="5">
    <location>
        <begin position="1"/>
        <end position="22"/>
    </location>
</feature>
<dbReference type="SUPFAM" id="SSF63829">
    <property type="entry name" value="Calcium-dependent phosphotriesterase"/>
    <property type="match status" value="1"/>
</dbReference>
<dbReference type="RefSeq" id="WP_013629557.1">
    <property type="nucleotide sequence ID" value="NC_015174.1"/>
</dbReference>
<dbReference type="PANTHER" id="PTHR33546">
    <property type="entry name" value="LARGE, MULTIFUNCTIONAL SECRETED PROTEIN-RELATED"/>
    <property type="match status" value="1"/>
</dbReference>
<feature type="domain" description="Cytochrome c" evidence="6">
    <location>
        <begin position="854"/>
        <end position="985"/>
    </location>
</feature>
<dbReference type="InterPro" id="IPR009056">
    <property type="entry name" value="Cyt_c-like_dom"/>
</dbReference>
<dbReference type="Pfam" id="PF23500">
    <property type="entry name" value="DUF7133"/>
    <property type="match status" value="1"/>
</dbReference>
<dbReference type="eggNOG" id="COG1413">
    <property type="taxonomic scope" value="Bacteria"/>
</dbReference>
<evidence type="ECO:0000256" key="4">
    <source>
        <dbReference type="PROSITE-ProRule" id="PRU00433"/>
    </source>
</evidence>
<name>F0SK79_RUBBR</name>
<dbReference type="AlphaFoldDB" id="F0SK79"/>
<dbReference type="Gene3D" id="2.120.10.30">
    <property type="entry name" value="TolB, C-terminal domain"/>
    <property type="match status" value="1"/>
</dbReference>
<evidence type="ECO:0000256" key="3">
    <source>
        <dbReference type="ARBA" id="ARBA00023004"/>
    </source>
</evidence>
<feature type="chain" id="PRO_5003257069" evidence="5">
    <location>
        <begin position="23"/>
        <end position="985"/>
    </location>
</feature>
<dbReference type="InterPro" id="IPR055557">
    <property type="entry name" value="DUF7133"/>
</dbReference>
<dbReference type="KEGG" id="pbs:Plabr_3239"/>
<dbReference type="PROSITE" id="PS51007">
    <property type="entry name" value="CYTC"/>
    <property type="match status" value="1"/>
</dbReference>
<dbReference type="NCBIfam" id="TIGR02604">
    <property type="entry name" value="Piru_Ver_Nterm"/>
    <property type="match status" value="1"/>
</dbReference>
<dbReference type="EMBL" id="CP002546">
    <property type="protein sequence ID" value="ADY60836.1"/>
    <property type="molecule type" value="Genomic_DNA"/>
</dbReference>
<keyword evidence="5" id="KW-0732">Signal</keyword>
<keyword evidence="2 4" id="KW-0479">Metal-binding</keyword>